<dbReference type="Pfam" id="PF17227">
    <property type="entry name" value="DUF5302"/>
    <property type="match status" value="1"/>
</dbReference>
<keyword evidence="3" id="KW-1185">Reference proteome</keyword>
<feature type="compositionally biased region" description="Basic and acidic residues" evidence="1">
    <location>
        <begin position="12"/>
        <end position="29"/>
    </location>
</feature>
<comment type="caution">
    <text evidence="2">The sequence shown here is derived from an EMBL/GenBank/DDBJ whole genome shotgun (WGS) entry which is preliminary data.</text>
</comment>
<feature type="compositionally biased region" description="Polar residues" evidence="1">
    <location>
        <begin position="1"/>
        <end position="11"/>
    </location>
</feature>
<dbReference type="RefSeq" id="WP_386739248.1">
    <property type="nucleotide sequence ID" value="NZ_JBHSMG010000001.1"/>
</dbReference>
<name>A0ABW0NR41_9MICO</name>
<sequence length="60" mass="6787">MTDENSQQSPSDETKRKFREALERKKQQGETRMAAPGGESSVHGVHGKAGNRREFRRKSS</sequence>
<accession>A0ABW0NR41</accession>
<evidence type="ECO:0000313" key="2">
    <source>
        <dbReference type="EMBL" id="MFC5501667.1"/>
    </source>
</evidence>
<evidence type="ECO:0000256" key="1">
    <source>
        <dbReference type="SAM" id="MobiDB-lite"/>
    </source>
</evidence>
<gene>
    <name evidence="2" type="ORF">ACFPJ4_05350</name>
</gene>
<dbReference type="InterPro" id="IPR035172">
    <property type="entry name" value="DUF5302"/>
</dbReference>
<proteinExistence type="predicted"/>
<reference evidence="3" key="1">
    <citation type="journal article" date="2019" name="Int. J. Syst. Evol. Microbiol.">
        <title>The Global Catalogue of Microorganisms (GCM) 10K type strain sequencing project: providing services to taxonomists for standard genome sequencing and annotation.</title>
        <authorList>
            <consortium name="The Broad Institute Genomics Platform"/>
            <consortium name="The Broad Institute Genome Sequencing Center for Infectious Disease"/>
            <person name="Wu L."/>
            <person name="Ma J."/>
        </authorList>
    </citation>
    <scope>NUCLEOTIDE SEQUENCE [LARGE SCALE GENOMIC DNA]</scope>
    <source>
        <strain evidence="3">CGMCC 4.6997</strain>
    </source>
</reference>
<feature type="compositionally biased region" description="Basic residues" evidence="1">
    <location>
        <begin position="45"/>
        <end position="60"/>
    </location>
</feature>
<protein>
    <submittedName>
        <fullName evidence="2">DUF5302 domain-containing protein</fullName>
    </submittedName>
</protein>
<feature type="region of interest" description="Disordered" evidence="1">
    <location>
        <begin position="1"/>
        <end position="60"/>
    </location>
</feature>
<dbReference type="Proteomes" id="UP001596039">
    <property type="component" value="Unassembled WGS sequence"/>
</dbReference>
<evidence type="ECO:0000313" key="3">
    <source>
        <dbReference type="Proteomes" id="UP001596039"/>
    </source>
</evidence>
<organism evidence="2 3">
    <name type="scientific">Lysinimonas soli</name>
    <dbReference type="NCBI Taxonomy" id="1074233"/>
    <lineage>
        <taxon>Bacteria</taxon>
        <taxon>Bacillati</taxon>
        <taxon>Actinomycetota</taxon>
        <taxon>Actinomycetes</taxon>
        <taxon>Micrococcales</taxon>
        <taxon>Microbacteriaceae</taxon>
        <taxon>Lysinimonas</taxon>
    </lineage>
</organism>
<dbReference type="EMBL" id="JBHSMG010000001">
    <property type="protein sequence ID" value="MFC5501667.1"/>
    <property type="molecule type" value="Genomic_DNA"/>
</dbReference>